<dbReference type="AlphaFoldDB" id="A0A0N8TCW6"/>
<dbReference type="SUPFAM" id="SSF81296">
    <property type="entry name" value="E set domains"/>
    <property type="match status" value="1"/>
</dbReference>
<evidence type="ECO:0000256" key="2">
    <source>
        <dbReference type="ARBA" id="ARBA00005001"/>
    </source>
</evidence>
<dbReference type="Proteomes" id="UP000050266">
    <property type="component" value="Unassembled WGS sequence"/>
</dbReference>
<evidence type="ECO:0000313" key="8">
    <source>
        <dbReference type="EMBL" id="RMR19394.1"/>
    </source>
</evidence>
<dbReference type="InterPro" id="IPR014718">
    <property type="entry name" value="GH-type_carb-bd"/>
</dbReference>
<proteinExistence type="inferred from homology"/>
<comment type="similarity">
    <text evidence="3">Belongs to the OpgD/OpgG family.</text>
</comment>
<comment type="caution">
    <text evidence="7">The sequence shown here is derived from an EMBL/GenBank/DDBJ whole genome shotgun (WGS) entry which is preliminary data.</text>
</comment>
<dbReference type="PANTHER" id="PTHR30504:SF3">
    <property type="entry name" value="GLUCANS BIOSYNTHESIS PROTEIN D"/>
    <property type="match status" value="1"/>
</dbReference>
<organism evidence="7 9">
    <name type="scientific">Pseudomonas amygdali pv. ulmi</name>
    <dbReference type="NCBI Taxonomy" id="251720"/>
    <lineage>
        <taxon>Bacteria</taxon>
        <taxon>Pseudomonadati</taxon>
        <taxon>Pseudomonadota</taxon>
        <taxon>Gammaproteobacteria</taxon>
        <taxon>Pseudomonadales</taxon>
        <taxon>Pseudomonadaceae</taxon>
        <taxon>Pseudomonas</taxon>
        <taxon>Pseudomonas amygdali</taxon>
    </lineage>
</organism>
<gene>
    <name evidence="7" type="ORF">ALO41_05151</name>
    <name evidence="8" type="ORF">ALP90_100567</name>
</gene>
<evidence type="ECO:0000256" key="5">
    <source>
        <dbReference type="ARBA" id="ARBA00022764"/>
    </source>
</evidence>
<dbReference type="InterPro" id="IPR014756">
    <property type="entry name" value="Ig_E-set"/>
</dbReference>
<dbReference type="InterPro" id="IPR014438">
    <property type="entry name" value="Glucan_biosyn_MdoG/MdoD"/>
</dbReference>
<dbReference type="PIRSF" id="PIRSF006281">
    <property type="entry name" value="MdoG"/>
    <property type="match status" value="1"/>
</dbReference>
<dbReference type="InterPro" id="IPR011013">
    <property type="entry name" value="Gal_mutarotase_sf_dom"/>
</dbReference>
<dbReference type="InterPro" id="IPR013783">
    <property type="entry name" value="Ig-like_fold"/>
</dbReference>
<dbReference type="Pfam" id="PF04349">
    <property type="entry name" value="MdoG"/>
    <property type="match status" value="1"/>
</dbReference>
<dbReference type="Gene3D" id="2.70.98.10">
    <property type="match status" value="1"/>
</dbReference>
<dbReference type="PANTHER" id="PTHR30504">
    <property type="entry name" value="GLUCANS BIOSYNTHESIS PROTEIN"/>
    <property type="match status" value="1"/>
</dbReference>
<dbReference type="EMBL" id="LJRQ01000221">
    <property type="protein sequence ID" value="KPZ11937.1"/>
    <property type="molecule type" value="Genomic_DNA"/>
</dbReference>
<evidence type="ECO:0000256" key="4">
    <source>
        <dbReference type="ARBA" id="ARBA00022729"/>
    </source>
</evidence>
<comment type="pathway">
    <text evidence="2">Glycan metabolism; osmoregulated periplasmic glucan (OPG) biosynthesis.</text>
</comment>
<dbReference type="GO" id="GO:0030288">
    <property type="term" value="C:outer membrane-bounded periplasmic space"/>
    <property type="evidence" value="ECO:0007669"/>
    <property type="project" value="TreeGrafter"/>
</dbReference>
<reference evidence="7 9" key="1">
    <citation type="submission" date="2015-09" db="EMBL/GenBank/DDBJ databases">
        <title>Genome announcement of multiple Pseudomonas syringae strains.</title>
        <authorList>
            <person name="Thakur S."/>
            <person name="Wang P.W."/>
            <person name="Gong Y."/>
            <person name="Weir B.S."/>
            <person name="Guttman D.S."/>
        </authorList>
    </citation>
    <scope>NUCLEOTIDE SEQUENCE [LARGE SCALE GENOMIC DNA]</scope>
    <source>
        <strain evidence="7 9">ICMP3962</strain>
    </source>
</reference>
<dbReference type="EMBL" id="RBRS01000173">
    <property type="protein sequence ID" value="RMR19394.1"/>
    <property type="molecule type" value="Genomic_DNA"/>
</dbReference>
<dbReference type="UniPathway" id="UPA00637"/>
<evidence type="ECO:0000313" key="10">
    <source>
        <dbReference type="Proteomes" id="UP000271097"/>
    </source>
</evidence>
<sequence length="555" mass="62823">MNGWLWRADLCSGLPPTRSTPTRSLPTMLNRRNFLEFSSISALLFVSGIPSSSQADEPLKMGDSEPFSFDLLVQRAKEAASQPYIVPLTLPAEVLAKLDYDAHGKIRFKPEYALFAEGPGRFPVTFFHPGKFFPKPVRLYVVDKGAAREILYDQAYFDMPEDSPARQLTQGVGFAGFRFQESRTGDQKKLDWRNNDWTAFLGAAYFRAIGELYQYGLSARGIALDVAQPERAEEFPDFTHFWFESPDSNTSDSVVVYALLYGPSICGAYRFAIQRGKGVVMEVEAALFMRGEVQRFGIAPISSMYWFSEQAKKTAADWRPEVHDSDGLAIWTGAGERIWRPLNNPPRTMASAFSDNNPRGFGLLQRDREFSHYLDGVHYERRPSLWIEPLGDWGKGAVQLVEIPTDDEIHDNIVAMWVPEKPAGPGTDYRLRYRLHWLTDEPYPGELAHCVATRFGNGGRPGQTRPQGVRKFVVEFQGRTLENVPFNTFPEAVLSSSRGTFSNIFTEAVPDGMAGHWRAQFDLTVEGAEPVDMRLYLRLGEQTLTESWLYQYHPF</sequence>
<dbReference type="Gene3D" id="2.60.40.10">
    <property type="entry name" value="Immunoglobulins"/>
    <property type="match status" value="1"/>
</dbReference>
<evidence type="ECO:0000259" key="6">
    <source>
        <dbReference type="Pfam" id="PF04349"/>
    </source>
</evidence>
<dbReference type="FunFam" id="2.70.98.10:FF:000001">
    <property type="entry name" value="Glucans biosynthesis protein G"/>
    <property type="match status" value="1"/>
</dbReference>
<protein>
    <submittedName>
        <fullName evidence="7">Glucan biosynthesis protein D</fullName>
    </submittedName>
</protein>
<dbReference type="PATRIC" id="fig|251720.4.peg.3395"/>
<evidence type="ECO:0000313" key="7">
    <source>
        <dbReference type="EMBL" id="KPZ11937.1"/>
    </source>
</evidence>
<accession>A0A0N8TCW6</accession>
<feature type="domain" description="Glucan biosynthesis periplasmic MdoG C-terminal" evidence="6">
    <location>
        <begin position="67"/>
        <end position="552"/>
    </location>
</feature>
<dbReference type="InterPro" id="IPR007444">
    <property type="entry name" value="Glucan_biosyn_MdoG_C"/>
</dbReference>
<dbReference type="GO" id="GO:0051274">
    <property type="term" value="P:beta-glucan biosynthetic process"/>
    <property type="evidence" value="ECO:0007669"/>
    <property type="project" value="TreeGrafter"/>
</dbReference>
<dbReference type="GO" id="GO:0003824">
    <property type="term" value="F:catalytic activity"/>
    <property type="evidence" value="ECO:0007669"/>
    <property type="project" value="InterPro"/>
</dbReference>
<comment type="subcellular location">
    <subcellularLocation>
        <location evidence="1">Periplasm</location>
    </subcellularLocation>
</comment>
<dbReference type="SUPFAM" id="SSF74650">
    <property type="entry name" value="Galactose mutarotase-like"/>
    <property type="match status" value="1"/>
</dbReference>
<evidence type="ECO:0000256" key="1">
    <source>
        <dbReference type="ARBA" id="ARBA00004418"/>
    </source>
</evidence>
<name>A0A0N8TCW6_PSEA0</name>
<keyword evidence="4" id="KW-0732">Signal</keyword>
<evidence type="ECO:0000313" key="9">
    <source>
        <dbReference type="Proteomes" id="UP000050266"/>
    </source>
</evidence>
<keyword evidence="5" id="KW-0574">Periplasm</keyword>
<evidence type="ECO:0000256" key="3">
    <source>
        <dbReference type="ARBA" id="ARBA00009284"/>
    </source>
</evidence>
<dbReference type="Proteomes" id="UP000271097">
    <property type="component" value="Unassembled WGS sequence"/>
</dbReference>
<reference evidence="8 10" key="2">
    <citation type="submission" date="2018-08" db="EMBL/GenBank/DDBJ databases">
        <title>Recombination of ecologically and evolutionarily significant loci maintains genetic cohesion in the Pseudomonas syringae species complex.</title>
        <authorList>
            <person name="Dillon M."/>
            <person name="Thakur S."/>
            <person name="Almeida R.N.D."/>
            <person name="Weir B.S."/>
            <person name="Guttman D.S."/>
        </authorList>
    </citation>
    <scope>NUCLEOTIDE SEQUENCE [LARGE SCALE GENOMIC DNA]</scope>
    <source>
        <strain evidence="8 10">ICMP 5931</strain>
    </source>
</reference>
<dbReference type="GO" id="GO:0030246">
    <property type="term" value="F:carbohydrate binding"/>
    <property type="evidence" value="ECO:0007669"/>
    <property type="project" value="InterPro"/>
</dbReference>